<feature type="coiled-coil region" evidence="5">
    <location>
        <begin position="158"/>
        <end position="192"/>
    </location>
</feature>
<dbReference type="VEuPathDB" id="MicrosporidiaDB:NBO_937g0003"/>
<gene>
    <name evidence="8" type="ORF">NBO_937g0003</name>
</gene>
<dbReference type="InterPro" id="IPR001841">
    <property type="entry name" value="Znf_RING"/>
</dbReference>
<dbReference type="InterPro" id="IPR017907">
    <property type="entry name" value="Znf_RING_CS"/>
</dbReference>
<sequence length="240" mass="27828">MCKNLKDFNKKTLYIYDNTKYLIKFTTTLIFMHASIPKCINNFVFFYAFLFMHFCLFFFINSFCMNEAEVLDKLLFCNLCFAPHKKKKVSTLLISYCMHVVCSSCLEDSRICPVCCSDTSFTPITHTISKKLKSDVSELFTKPIDLAMFQLGASFNLIAFLSEELASHKRLLNMAKREIENLRNNNIKSKNNKSYGRTINNKSRENIPTILNFSNVSTSSVNQRISLPKGYKAYRKHSRK</sequence>
<dbReference type="SUPFAM" id="SSF57850">
    <property type="entry name" value="RING/U-box"/>
    <property type="match status" value="1"/>
</dbReference>
<evidence type="ECO:0000256" key="3">
    <source>
        <dbReference type="ARBA" id="ARBA00022833"/>
    </source>
</evidence>
<evidence type="ECO:0000256" key="4">
    <source>
        <dbReference type="PROSITE-ProRule" id="PRU00175"/>
    </source>
</evidence>
<organism evidence="8 9">
    <name type="scientific">Nosema bombycis (strain CQ1 / CVCC 102059)</name>
    <name type="common">Microsporidian parasite</name>
    <name type="synonym">Pebrine of silkworm</name>
    <dbReference type="NCBI Taxonomy" id="578461"/>
    <lineage>
        <taxon>Eukaryota</taxon>
        <taxon>Fungi</taxon>
        <taxon>Fungi incertae sedis</taxon>
        <taxon>Microsporidia</taxon>
        <taxon>Nosematidae</taxon>
        <taxon>Nosema</taxon>
    </lineage>
</organism>
<keyword evidence="6" id="KW-0472">Membrane</keyword>
<proteinExistence type="predicted"/>
<dbReference type="OMA" id="ASIPKCI"/>
<dbReference type="PROSITE" id="PS50089">
    <property type="entry name" value="ZF_RING_2"/>
    <property type="match status" value="1"/>
</dbReference>
<keyword evidence="5" id="KW-0175">Coiled coil</keyword>
<keyword evidence="2 4" id="KW-0863">Zinc-finger</keyword>
<dbReference type="STRING" id="578461.R0M0Y1"/>
<keyword evidence="3" id="KW-0862">Zinc</keyword>
<evidence type="ECO:0000256" key="2">
    <source>
        <dbReference type="ARBA" id="ARBA00022771"/>
    </source>
</evidence>
<dbReference type="PROSITE" id="PS00518">
    <property type="entry name" value="ZF_RING_1"/>
    <property type="match status" value="1"/>
</dbReference>
<reference evidence="8 9" key="1">
    <citation type="journal article" date="2013" name="BMC Genomics">
        <title>Comparative genomics of parasitic silkworm microsporidia reveal an association between genome expansion and host adaptation.</title>
        <authorList>
            <person name="Pan G."/>
            <person name="Xu J."/>
            <person name="Li T."/>
            <person name="Xia Q."/>
            <person name="Liu S.L."/>
            <person name="Zhang G."/>
            <person name="Li S."/>
            <person name="Li C."/>
            <person name="Liu H."/>
            <person name="Yang L."/>
            <person name="Liu T."/>
            <person name="Zhang X."/>
            <person name="Wu Z."/>
            <person name="Fan W."/>
            <person name="Dang X."/>
            <person name="Xiang H."/>
            <person name="Tao M."/>
            <person name="Li Y."/>
            <person name="Hu J."/>
            <person name="Li Z."/>
            <person name="Lin L."/>
            <person name="Luo J."/>
            <person name="Geng L."/>
            <person name="Wang L."/>
            <person name="Long M."/>
            <person name="Wan Y."/>
            <person name="He N."/>
            <person name="Zhang Z."/>
            <person name="Lu C."/>
            <person name="Keeling P.J."/>
            <person name="Wang J."/>
            <person name="Xiang Z."/>
            <person name="Zhou Z."/>
        </authorList>
    </citation>
    <scope>NUCLEOTIDE SEQUENCE [LARGE SCALE GENOMIC DNA]</scope>
    <source>
        <strain evidence="9">CQ1 / CVCC 102059</strain>
    </source>
</reference>
<dbReference type="GO" id="GO:0008270">
    <property type="term" value="F:zinc ion binding"/>
    <property type="evidence" value="ECO:0007669"/>
    <property type="project" value="UniProtKB-KW"/>
</dbReference>
<feature type="transmembrane region" description="Helical" evidence="6">
    <location>
        <begin position="43"/>
        <end position="64"/>
    </location>
</feature>
<dbReference type="EMBL" id="KB909844">
    <property type="protein sequence ID" value="EOB11684.1"/>
    <property type="molecule type" value="Genomic_DNA"/>
</dbReference>
<evidence type="ECO:0000256" key="1">
    <source>
        <dbReference type="ARBA" id="ARBA00022723"/>
    </source>
</evidence>
<keyword evidence="9" id="KW-1185">Reference proteome</keyword>
<keyword evidence="6" id="KW-0812">Transmembrane</keyword>
<evidence type="ECO:0000256" key="5">
    <source>
        <dbReference type="SAM" id="Coils"/>
    </source>
</evidence>
<evidence type="ECO:0000313" key="8">
    <source>
        <dbReference type="EMBL" id="EOB11684.1"/>
    </source>
</evidence>
<evidence type="ECO:0000313" key="9">
    <source>
        <dbReference type="Proteomes" id="UP000016927"/>
    </source>
</evidence>
<dbReference type="HOGENOM" id="CLU_101073_0_0_1"/>
<evidence type="ECO:0000259" key="7">
    <source>
        <dbReference type="PROSITE" id="PS50089"/>
    </source>
</evidence>
<keyword evidence="6" id="KW-1133">Transmembrane helix</keyword>
<dbReference type="Proteomes" id="UP000016927">
    <property type="component" value="Unassembled WGS sequence"/>
</dbReference>
<dbReference type="AlphaFoldDB" id="R0M0Y1"/>
<accession>R0M0Y1</accession>
<keyword evidence="1" id="KW-0479">Metal-binding</keyword>
<feature type="domain" description="RING-type" evidence="7">
    <location>
        <begin position="77"/>
        <end position="115"/>
    </location>
</feature>
<name>R0M0Y1_NOSB1</name>
<dbReference type="OrthoDB" id="2186863at2759"/>
<evidence type="ECO:0000256" key="6">
    <source>
        <dbReference type="SAM" id="Phobius"/>
    </source>
</evidence>
<protein>
    <submittedName>
        <fullName evidence="8">Zinc finger, RING-type</fullName>
    </submittedName>
</protein>